<protein>
    <submittedName>
        <fullName evidence="1">Uncharacterized protein</fullName>
    </submittedName>
</protein>
<gene>
    <name evidence="1" type="ORF">BKK54_11420</name>
</gene>
<dbReference type="EMBL" id="MLHN01000051">
    <property type="protein sequence ID" value="OOF47658.1"/>
    <property type="molecule type" value="Genomic_DNA"/>
</dbReference>
<proteinExistence type="predicted"/>
<evidence type="ECO:0000313" key="1">
    <source>
        <dbReference type="EMBL" id="OOF47658.1"/>
    </source>
</evidence>
<comment type="caution">
    <text evidence="1">The sequence shown here is derived from an EMBL/GenBank/DDBJ whole genome shotgun (WGS) entry which is preliminary data.</text>
</comment>
<evidence type="ECO:0000313" key="2">
    <source>
        <dbReference type="Proteomes" id="UP000188481"/>
    </source>
</evidence>
<organism evidence="1 2">
    <name type="scientific">Rodentibacter genomosp. 1</name>
    <dbReference type="NCBI Taxonomy" id="1908264"/>
    <lineage>
        <taxon>Bacteria</taxon>
        <taxon>Pseudomonadati</taxon>
        <taxon>Pseudomonadota</taxon>
        <taxon>Gammaproteobacteria</taxon>
        <taxon>Pasteurellales</taxon>
        <taxon>Pasteurellaceae</taxon>
        <taxon>Rodentibacter</taxon>
    </lineage>
</organism>
<name>A0A1V3IZ12_9PAST</name>
<reference evidence="1 2" key="1">
    <citation type="submission" date="2016-10" db="EMBL/GenBank/DDBJ databases">
        <title>Rodentibacter gen. nov. and new species.</title>
        <authorList>
            <person name="Christensen H."/>
        </authorList>
    </citation>
    <scope>NUCLEOTIDE SEQUENCE [LARGE SCALE GENOMIC DNA]</scope>
    <source>
        <strain evidence="2">ppn416</strain>
    </source>
</reference>
<accession>A0A1V3IZ12</accession>
<dbReference type="AlphaFoldDB" id="A0A1V3IZ12"/>
<sequence length="80" mass="9578">MNLVVKSAENNQSRPHNKVRSFYLRIYKMNKENNGWISVEDRLPQKTKEDSFYDSDDVLCYGKEDPDDENHIFYFSSHGW</sequence>
<dbReference type="Proteomes" id="UP000188481">
    <property type="component" value="Unassembled WGS sequence"/>
</dbReference>
<keyword evidence="2" id="KW-1185">Reference proteome</keyword>